<proteinExistence type="predicted"/>
<dbReference type="SUPFAM" id="SSF49742">
    <property type="entry name" value="PHM/PNGase F"/>
    <property type="match status" value="1"/>
</dbReference>
<dbReference type="EMBL" id="JRYR02000001">
    <property type="protein sequence ID" value="OHX68516.1"/>
    <property type="molecule type" value="Genomic_DNA"/>
</dbReference>
<dbReference type="InterPro" id="IPR008977">
    <property type="entry name" value="PHM/PNGase_F_dom_sf"/>
</dbReference>
<dbReference type="GO" id="GO:0016715">
    <property type="term" value="F:oxidoreductase activity, acting on paired donors, with incorporation or reduction of molecular oxygen, reduced ascorbate as one donor, and incorporation of one atom of oxygen"/>
    <property type="evidence" value="ECO:0007669"/>
    <property type="project" value="InterPro"/>
</dbReference>
<name>A0A1S1Z5F0_FLAPC</name>
<organism evidence="3 4">
    <name type="scientific">Flammeovirga pacifica</name>
    <dbReference type="NCBI Taxonomy" id="915059"/>
    <lineage>
        <taxon>Bacteria</taxon>
        <taxon>Pseudomonadati</taxon>
        <taxon>Bacteroidota</taxon>
        <taxon>Cytophagia</taxon>
        <taxon>Cytophagales</taxon>
        <taxon>Flammeovirgaceae</taxon>
        <taxon>Flammeovirga</taxon>
    </lineage>
</organism>
<evidence type="ECO:0000259" key="2">
    <source>
        <dbReference type="SMART" id="SM01290"/>
    </source>
</evidence>
<dbReference type="InterPro" id="IPR014784">
    <property type="entry name" value="Cu2_ascorb_mOase-like_C"/>
</dbReference>
<sequence length="569" mass="64258">MRSIFTLFFLSILTIGYAQKKKKEVSAVVEYHSLYNGKPNTERGSTVVTYHDNLAKVEQVYPYELSEMMKRVTQYSVMDFTQLKTYSIADIQGKRYHSVSDYKPNDEVELTENDTTILGFKCDKIKFISFSNTIEVWYTKEAGIKGSPSYFIKDALVLKTVRNGSSVQQATSFRKLKSKETKDMDLMPKELGEELDPTNLRYKAQQGVVTTIDLFKDEKISWGNDIKNPEGEQEQVTYLYGGGTVILKKVTLPKHDVPCDVFLELEQMSNGDAYDRTGSVFMIRNTDKPSMLDAMKNGIKTVPAFTDKDGKEYHGMTTQGDFEPAIELMRFFTPFGVNKFNDKRVLDGLTWANNTYYKQSISYLEPILEGEVWIGVFIGNYDKGGHKVSLKMKYYPKENKPSTDRKNYWVKPIFNTCNILEMASQNYPTMFGAGGLKVDVTIPENVSDIHMHYITTGHGGWGGGDEFNPKENKISVDGKLVYSYTPWRCDCGTYRELNPASGNFWNGESSSDLDRSGWCPGTVTNPVQTPLNISTGKHQFEVQIPQGEPAGGYSISSWCVSGVLIGEVK</sequence>
<dbReference type="Proteomes" id="UP000179797">
    <property type="component" value="Unassembled WGS sequence"/>
</dbReference>
<reference evidence="3 4" key="1">
    <citation type="journal article" date="2012" name="Int. J. Syst. Evol. Microbiol.">
        <title>Flammeovirga pacifica sp. nov., isolated from deep-sea sediment.</title>
        <authorList>
            <person name="Xu H."/>
            <person name="Fu Y."/>
            <person name="Yang N."/>
            <person name="Ding Z."/>
            <person name="Lai Q."/>
            <person name="Zeng R."/>
        </authorList>
    </citation>
    <scope>NUCLEOTIDE SEQUENCE [LARGE SCALE GENOMIC DNA]</scope>
    <source>
        <strain evidence="4">DSM 24597 / LMG 26175 / WPAGA1</strain>
    </source>
</reference>
<dbReference type="Pfam" id="PF09112">
    <property type="entry name" value="N-glycanase_N"/>
    <property type="match status" value="1"/>
</dbReference>
<dbReference type="OrthoDB" id="6281169at2"/>
<evidence type="ECO:0000313" key="4">
    <source>
        <dbReference type="Proteomes" id="UP000179797"/>
    </source>
</evidence>
<protein>
    <recommendedName>
        <fullName evidence="2">Peptide-N-glycosidase F N-terminal domain-containing protein</fullName>
    </recommendedName>
</protein>
<dbReference type="InterPro" id="IPR043022">
    <property type="entry name" value="PngaseF_N_sf"/>
</dbReference>
<dbReference type="InterPro" id="IPR015196">
    <property type="entry name" value="PngaseF_N"/>
</dbReference>
<dbReference type="STRING" id="915059.NH26_09950"/>
<accession>A0A1S1Z5F0</accession>
<dbReference type="Gene3D" id="2.60.120.1570">
    <property type="entry name" value="Peptide-N-glycosidase F, N-terminal domain"/>
    <property type="match status" value="1"/>
</dbReference>
<comment type="caution">
    <text evidence="3">The sequence shown here is derived from an EMBL/GenBank/DDBJ whole genome shotgun (WGS) entry which is preliminary data.</text>
</comment>
<dbReference type="Pfam" id="PF09113">
    <property type="entry name" value="N-glycanase_C"/>
    <property type="match status" value="1"/>
</dbReference>
<evidence type="ECO:0000256" key="1">
    <source>
        <dbReference type="ARBA" id="ARBA00023157"/>
    </source>
</evidence>
<feature type="domain" description="Peptide-N-glycosidase F N-terminal" evidence="2">
    <location>
        <begin position="211"/>
        <end position="394"/>
    </location>
</feature>
<gene>
    <name evidence="3" type="ORF">NH26_09950</name>
</gene>
<dbReference type="Gene3D" id="2.60.120.230">
    <property type="match status" value="1"/>
</dbReference>
<dbReference type="AlphaFoldDB" id="A0A1S1Z5F0"/>
<keyword evidence="4" id="KW-1185">Reference proteome</keyword>
<dbReference type="Pfam" id="PF22252">
    <property type="entry name" value="PNGase_F-II_N"/>
    <property type="match status" value="1"/>
</dbReference>
<dbReference type="InterPro" id="IPR015197">
    <property type="entry name" value="PngaseF_C"/>
</dbReference>
<keyword evidence="1" id="KW-1015">Disulfide bond</keyword>
<dbReference type="RefSeq" id="WP_044228024.1">
    <property type="nucleotide sequence ID" value="NZ_JRYR02000001.1"/>
</dbReference>
<evidence type="ECO:0000313" key="3">
    <source>
        <dbReference type="EMBL" id="OHX68516.1"/>
    </source>
</evidence>
<dbReference type="SMART" id="SM01290">
    <property type="entry name" value="N-glycanase_N"/>
    <property type="match status" value="1"/>
</dbReference>